<organism evidence="3 4">
    <name type="scientific">Jatropha curcas</name>
    <name type="common">Barbados nut</name>
    <dbReference type="NCBI Taxonomy" id="180498"/>
    <lineage>
        <taxon>Eukaryota</taxon>
        <taxon>Viridiplantae</taxon>
        <taxon>Streptophyta</taxon>
        <taxon>Embryophyta</taxon>
        <taxon>Tracheophyta</taxon>
        <taxon>Spermatophyta</taxon>
        <taxon>Magnoliopsida</taxon>
        <taxon>eudicotyledons</taxon>
        <taxon>Gunneridae</taxon>
        <taxon>Pentapetalae</taxon>
        <taxon>rosids</taxon>
        <taxon>fabids</taxon>
        <taxon>Malpighiales</taxon>
        <taxon>Euphorbiaceae</taxon>
        <taxon>Crotonoideae</taxon>
        <taxon>Jatropheae</taxon>
        <taxon>Jatropha</taxon>
    </lineage>
</organism>
<dbReference type="OrthoDB" id="2020737at2759"/>
<dbReference type="Proteomes" id="UP000027138">
    <property type="component" value="Unassembled WGS sequence"/>
</dbReference>
<protein>
    <submittedName>
        <fullName evidence="3">Uncharacterized protein</fullName>
    </submittedName>
</protein>
<sequence length="181" mass="19972">MKLDDSPTVISVPAVTAATSATAGKKDGSDGGLFGKVRYKFWVLAAILLLAFWSMFTGSVTLKWSTGNFSRLADDLDLPIHDDDLDILEVEEKEKVVRQMWNIYTHGSTTKLPRFWQEAFEAAYEALASDVPAVRSAAVSEIAKLSIRSVNPDPLSVQSTPQVQSSNKRRKRVPSLKRSSQ</sequence>
<feature type="region of interest" description="Disordered" evidence="1">
    <location>
        <begin position="151"/>
        <end position="181"/>
    </location>
</feature>
<name>A0A067L310_JATCU</name>
<dbReference type="STRING" id="180498.A0A067L310"/>
<dbReference type="PANTHER" id="PTHR34358">
    <property type="entry name" value="OS03G0411600 PROTEIN"/>
    <property type="match status" value="1"/>
</dbReference>
<keyword evidence="2" id="KW-0472">Membrane</keyword>
<evidence type="ECO:0000256" key="2">
    <source>
        <dbReference type="SAM" id="Phobius"/>
    </source>
</evidence>
<dbReference type="AlphaFoldDB" id="A0A067L310"/>
<feature type="transmembrane region" description="Helical" evidence="2">
    <location>
        <begin position="41"/>
        <end position="62"/>
    </location>
</feature>
<dbReference type="Pfam" id="PF06708">
    <property type="entry name" value="DUF1195"/>
    <property type="match status" value="1"/>
</dbReference>
<evidence type="ECO:0000256" key="1">
    <source>
        <dbReference type="SAM" id="MobiDB-lite"/>
    </source>
</evidence>
<proteinExistence type="predicted"/>
<evidence type="ECO:0000313" key="3">
    <source>
        <dbReference type="EMBL" id="KDP38489.1"/>
    </source>
</evidence>
<keyword evidence="2" id="KW-0812">Transmembrane</keyword>
<feature type="compositionally biased region" description="Basic residues" evidence="1">
    <location>
        <begin position="167"/>
        <end position="181"/>
    </location>
</feature>
<evidence type="ECO:0000313" key="4">
    <source>
        <dbReference type="Proteomes" id="UP000027138"/>
    </source>
</evidence>
<accession>A0A067L310</accession>
<feature type="compositionally biased region" description="Polar residues" evidence="1">
    <location>
        <begin position="156"/>
        <end position="166"/>
    </location>
</feature>
<dbReference type="PANTHER" id="PTHR34358:SF7">
    <property type="entry name" value="SUGAR TRANSPORTER"/>
    <property type="match status" value="1"/>
</dbReference>
<dbReference type="InterPro" id="IPR010608">
    <property type="entry name" value="DUF1195"/>
</dbReference>
<dbReference type="EMBL" id="KK914362">
    <property type="protein sequence ID" value="KDP38489.1"/>
    <property type="molecule type" value="Genomic_DNA"/>
</dbReference>
<reference evidence="3 4" key="1">
    <citation type="journal article" date="2014" name="PLoS ONE">
        <title>Global Analysis of Gene Expression Profiles in Physic Nut (Jatropha curcas L.) Seedlings Exposed to Salt Stress.</title>
        <authorList>
            <person name="Zhang L."/>
            <person name="Zhang C."/>
            <person name="Wu P."/>
            <person name="Chen Y."/>
            <person name="Li M."/>
            <person name="Jiang H."/>
            <person name="Wu G."/>
        </authorList>
    </citation>
    <scope>NUCLEOTIDE SEQUENCE [LARGE SCALE GENOMIC DNA]</scope>
    <source>
        <strain evidence="4">cv. GZQX0401</strain>
        <tissue evidence="3">Young leaves</tissue>
    </source>
</reference>
<keyword evidence="2" id="KW-1133">Transmembrane helix</keyword>
<gene>
    <name evidence="3" type="ORF">JCGZ_04414</name>
</gene>
<keyword evidence="4" id="KW-1185">Reference proteome</keyword>